<evidence type="ECO:0000313" key="1">
    <source>
        <dbReference type="EMBL" id="WDE06733.1"/>
    </source>
</evidence>
<reference evidence="1 2" key="2">
    <citation type="journal article" date="2022" name="Mar. Drugs">
        <title>Bioassay-Guided Fractionation Leads to the Detection of Cholic Acid Generated by the Rare Thalassomonas sp.</title>
        <authorList>
            <person name="Pheiffer F."/>
            <person name="Schneider Y.K."/>
            <person name="Hansen E.H."/>
            <person name="Andersen J.H."/>
            <person name="Isaksson J."/>
            <person name="Busche T."/>
            <person name="R C."/>
            <person name="Kalinowski J."/>
            <person name="Zyl L.V."/>
            <person name="Trindade M."/>
        </authorList>
    </citation>
    <scope>NUCLEOTIDE SEQUENCE [LARGE SCALE GENOMIC DNA]</scope>
    <source>
        <strain evidence="1 2">XOM25</strain>
    </source>
</reference>
<dbReference type="RefSeq" id="WP_053047401.1">
    <property type="nucleotide sequence ID" value="NZ_CP059733.1"/>
</dbReference>
<dbReference type="Proteomes" id="UP000032352">
    <property type="component" value="Chromosome"/>
</dbReference>
<name>A0AAF0CAC7_9GAMM</name>
<protein>
    <submittedName>
        <fullName evidence="1">Uncharacterized protein</fullName>
    </submittedName>
</protein>
<accession>A0AAF0CAC7</accession>
<dbReference type="EMBL" id="CP059733">
    <property type="protein sequence ID" value="WDE06733.1"/>
    <property type="molecule type" value="Genomic_DNA"/>
</dbReference>
<dbReference type="KEGG" id="tvd:SG34_007465"/>
<sequence length="229" mass="25185">MHKFKIITAIMLLILLTTGFITQKYALACETVQFSEYKQVAANIFSSPGVENVQGVLRSIAEGKQRVGSTFGAMTASPKVVLVSTKDEAAGFGANSTASAHYTPMGTCIVLGPKGQNVDVAAHELTHAEIGHRVGWLRHLLEIPVWFNEGIALLVDHRKPFLIENIQLSQEEVKAVKKLDTSRVFFAGENIHKNYLASRLAVNEVEPSLLYEKLALIRDGASFEDVFEM</sequence>
<reference evidence="1 2" key="1">
    <citation type="journal article" date="2015" name="Genome Announc.">
        <title>Draft Genome Sequences of Marine Isolates of Thalassomonas viridans and Thalassomonas actiniarum.</title>
        <authorList>
            <person name="Olonade I."/>
            <person name="van Zyl L.J."/>
            <person name="Trindade M."/>
        </authorList>
    </citation>
    <scope>NUCLEOTIDE SEQUENCE [LARGE SCALE GENOMIC DNA]</scope>
    <source>
        <strain evidence="1 2">XOM25</strain>
    </source>
</reference>
<organism evidence="1 2">
    <name type="scientific">Thalassomonas viridans</name>
    <dbReference type="NCBI Taxonomy" id="137584"/>
    <lineage>
        <taxon>Bacteria</taxon>
        <taxon>Pseudomonadati</taxon>
        <taxon>Pseudomonadota</taxon>
        <taxon>Gammaproteobacteria</taxon>
        <taxon>Alteromonadales</taxon>
        <taxon>Colwelliaceae</taxon>
        <taxon>Thalassomonas</taxon>
    </lineage>
</organism>
<gene>
    <name evidence="1" type="ORF">SG34_007465</name>
</gene>
<dbReference type="AlphaFoldDB" id="A0AAF0CAC7"/>
<keyword evidence="2" id="KW-1185">Reference proteome</keyword>
<proteinExistence type="predicted"/>
<evidence type="ECO:0000313" key="2">
    <source>
        <dbReference type="Proteomes" id="UP000032352"/>
    </source>
</evidence>